<organism evidence="1 2">
    <name type="scientific">Candidatus Nitrotoga arctica</name>
    <dbReference type="NCBI Taxonomy" id="453162"/>
    <lineage>
        <taxon>Bacteria</taxon>
        <taxon>Pseudomonadati</taxon>
        <taxon>Pseudomonadota</taxon>
        <taxon>Betaproteobacteria</taxon>
        <taxon>Nitrosomonadales</taxon>
        <taxon>Gallionellaceae</taxon>
        <taxon>Candidatus Nitrotoga</taxon>
    </lineage>
</organism>
<evidence type="ECO:0000313" key="1">
    <source>
        <dbReference type="EMBL" id="CAG9931911.1"/>
    </source>
</evidence>
<dbReference type="Proteomes" id="UP000839052">
    <property type="component" value="Chromosome"/>
</dbReference>
<reference evidence="1 2" key="1">
    <citation type="submission" date="2021-10" db="EMBL/GenBank/DDBJ databases">
        <authorList>
            <person name="Koch H."/>
        </authorList>
    </citation>
    <scope>NUCLEOTIDE SEQUENCE [LARGE SCALE GENOMIC DNA]</scope>
    <source>
        <strain evidence="1">6680</strain>
    </source>
</reference>
<protein>
    <submittedName>
        <fullName evidence="1">Uncharacterized protein</fullName>
    </submittedName>
</protein>
<gene>
    <name evidence="1" type="ORF">NTG6680_0658</name>
</gene>
<proteinExistence type="predicted"/>
<accession>A0ABM8YWP7</accession>
<name>A0ABM8YWP7_9PROT</name>
<evidence type="ECO:0000313" key="2">
    <source>
        <dbReference type="Proteomes" id="UP000839052"/>
    </source>
</evidence>
<dbReference type="EMBL" id="OU912926">
    <property type="protein sequence ID" value="CAG9931911.1"/>
    <property type="molecule type" value="Genomic_DNA"/>
</dbReference>
<keyword evidence="2" id="KW-1185">Reference proteome</keyword>
<sequence length="75" mass="8045">MSGCASRPSLTTRQKTGGVIYTISVMESVNMNLANKPMDRGLFLSDEALLKLLMPGANETLVQNGRCPRGLESCA</sequence>